<dbReference type="PROSITE" id="PS50001">
    <property type="entry name" value="SH2"/>
    <property type="match status" value="1"/>
</dbReference>
<feature type="compositionally biased region" description="Low complexity" evidence="3">
    <location>
        <begin position="521"/>
        <end position="537"/>
    </location>
</feature>
<reference evidence="5" key="1">
    <citation type="submission" date="2025-08" db="UniProtKB">
        <authorList>
            <consortium name="Ensembl"/>
        </authorList>
    </citation>
    <scope>IDENTIFICATION</scope>
</reference>
<dbReference type="InterPro" id="IPR036860">
    <property type="entry name" value="SH2_dom_sf"/>
</dbReference>
<feature type="region of interest" description="Disordered" evidence="3">
    <location>
        <begin position="460"/>
        <end position="617"/>
    </location>
</feature>
<evidence type="ECO:0000256" key="2">
    <source>
        <dbReference type="PROSITE-ProRule" id="PRU00191"/>
    </source>
</evidence>
<dbReference type="SMART" id="SM00252">
    <property type="entry name" value="SH2"/>
    <property type="match status" value="1"/>
</dbReference>
<dbReference type="PANTHER" id="PTHR14388:SF9">
    <property type="entry name" value="SH2 DOMAIN-CONTAINING PROTEIN 2A"/>
    <property type="match status" value="1"/>
</dbReference>
<feature type="region of interest" description="Disordered" evidence="3">
    <location>
        <begin position="1"/>
        <end position="59"/>
    </location>
</feature>
<keyword evidence="6" id="KW-1185">Reference proteome</keyword>
<feature type="compositionally biased region" description="Basic residues" evidence="3">
    <location>
        <begin position="291"/>
        <end position="301"/>
    </location>
</feature>
<dbReference type="AlphaFoldDB" id="A0A8B9DRU6"/>
<feature type="compositionally biased region" description="Polar residues" evidence="3">
    <location>
        <begin position="348"/>
        <end position="358"/>
    </location>
</feature>
<feature type="region of interest" description="Disordered" evidence="3">
    <location>
        <begin position="345"/>
        <end position="404"/>
    </location>
</feature>
<proteinExistence type="predicted"/>
<reference evidence="5" key="2">
    <citation type="submission" date="2025-09" db="UniProtKB">
        <authorList>
            <consortium name="Ensembl"/>
        </authorList>
    </citation>
    <scope>IDENTIFICATION</scope>
</reference>
<keyword evidence="1 2" id="KW-0727">SH2 domain</keyword>
<dbReference type="InterPro" id="IPR000980">
    <property type="entry name" value="SH2"/>
</dbReference>
<dbReference type="GO" id="GO:0005737">
    <property type="term" value="C:cytoplasm"/>
    <property type="evidence" value="ECO:0007669"/>
    <property type="project" value="TreeGrafter"/>
</dbReference>
<evidence type="ECO:0000256" key="1">
    <source>
        <dbReference type="ARBA" id="ARBA00022999"/>
    </source>
</evidence>
<dbReference type="Proteomes" id="UP000694521">
    <property type="component" value="Unplaced"/>
</dbReference>
<accession>A0A8B9DRU6</accession>
<dbReference type="SUPFAM" id="SSF55550">
    <property type="entry name" value="SH2 domain"/>
    <property type="match status" value="1"/>
</dbReference>
<dbReference type="FunFam" id="3.30.505.10:FF:000103">
    <property type="entry name" value="Si:ch73-109i22.2"/>
    <property type="match status" value="1"/>
</dbReference>
<evidence type="ECO:0000259" key="4">
    <source>
        <dbReference type="PROSITE" id="PS50001"/>
    </source>
</evidence>
<feature type="compositionally biased region" description="Low complexity" evidence="3">
    <location>
        <begin position="250"/>
        <end position="263"/>
    </location>
</feature>
<evidence type="ECO:0000256" key="3">
    <source>
        <dbReference type="SAM" id="MobiDB-lite"/>
    </source>
</evidence>
<dbReference type="Pfam" id="PF00017">
    <property type="entry name" value="SH2"/>
    <property type="match status" value="1"/>
</dbReference>
<dbReference type="PANTHER" id="PTHR14388">
    <property type="entry name" value="T CELL-SPECIFIC ADAPTER PROTEIN TSAD"/>
    <property type="match status" value="1"/>
</dbReference>
<feature type="region of interest" description="Disordered" evidence="3">
    <location>
        <begin position="250"/>
        <end position="319"/>
    </location>
</feature>
<name>A0A8B9DRU6_ANSCY</name>
<feature type="region of interest" description="Disordered" evidence="3">
    <location>
        <begin position="209"/>
        <end position="233"/>
    </location>
</feature>
<evidence type="ECO:0000313" key="5">
    <source>
        <dbReference type="Ensembl" id="ENSACDP00005010683.1"/>
    </source>
</evidence>
<sequence length="617" mass="65953">MDDDRPLFSTFRPEDNAASTQPGNGATPLQPPRAEQPPEQRDAQGRAPPGWPPPGGGAQPELVALWARTRLWFEQTQARRLGAEGELPAWFHGFISRRETEQLLRDRPPGCFLVRFSESTVGFVLSYRGRERCRHFVLDQLPDGRYVILGERSAHAELAALLRHYAAAPVAPYREFLTVPCPRVRIPPRPAVISPFNIPFVSPCRPQRRSRFSRAAEDASQLGKTKAGAGGPVPPPRVCALPCAHPSPLAAAGQAPRGGAAPRHQLPIASDPAGVQHRGQAAAGSRAGGGGRHRGRLRGGKGKAGGGERGRFQSSCRVQGCGWGEDGSGPWGRCWGGDGAGPRGCPQPSFSLPLSQAPGTPPPLPAKVGSSSAPQGPRSRAGSGGAAPEGPYAQVQREAVPAEPPEAKYQQLVRFHTYAEPRECAEPEEPIPFYAMGRGCGPAPEENVYSEVALAQRELPPLLPRGARGPVSTLPPKARAPTEPARRRLFRSFSSQASRRRQPPAAPTLGSGQRGAPSPPLEVRVPPVPPWRCWEPSSRWDSVGPGSPAEPPPEAKAPSHRRGGVPSPSHPQAPRNPSLEFDDPIYGQRKSSATRPAAPAGQEGQENIYEQLSGERP</sequence>
<feature type="domain" description="SH2" evidence="4">
    <location>
        <begin position="90"/>
        <end position="181"/>
    </location>
</feature>
<dbReference type="Gene3D" id="3.30.505.10">
    <property type="entry name" value="SH2 domain"/>
    <property type="match status" value="1"/>
</dbReference>
<dbReference type="Ensembl" id="ENSACDT00005012800.1">
    <property type="protein sequence ID" value="ENSACDP00005010683.1"/>
    <property type="gene ID" value="ENSACDG00005007777.1"/>
</dbReference>
<protein>
    <recommendedName>
        <fullName evidence="4">SH2 domain-containing protein</fullName>
    </recommendedName>
</protein>
<evidence type="ECO:0000313" key="6">
    <source>
        <dbReference type="Proteomes" id="UP000694521"/>
    </source>
</evidence>
<organism evidence="5 6">
    <name type="scientific">Anser cygnoides</name>
    <name type="common">Swan goose</name>
    <dbReference type="NCBI Taxonomy" id="8845"/>
    <lineage>
        <taxon>Eukaryota</taxon>
        <taxon>Metazoa</taxon>
        <taxon>Chordata</taxon>
        <taxon>Craniata</taxon>
        <taxon>Vertebrata</taxon>
        <taxon>Euteleostomi</taxon>
        <taxon>Archelosauria</taxon>
        <taxon>Archosauria</taxon>
        <taxon>Dinosauria</taxon>
        <taxon>Saurischia</taxon>
        <taxon>Theropoda</taxon>
        <taxon>Coelurosauria</taxon>
        <taxon>Aves</taxon>
        <taxon>Neognathae</taxon>
        <taxon>Galloanserae</taxon>
        <taxon>Anseriformes</taxon>
        <taxon>Anatidae</taxon>
        <taxon>Anserinae</taxon>
        <taxon>Anser</taxon>
    </lineage>
</organism>